<sequence length="183" mass="20829">MTHFNAPYDEKERHWLSERVLDHAWVEHKGTVSKTFDLVPGQVAILFDVMPIKTAGPAALAAMLDHAKELLIGEYRAVVDPNDKYGHEASFGKVARIRRPRLNPEDLLEKLRIYDAVIHQRASISDVAELLFADASPDQSVRKRAAYKRLDKAREMVEDLKLLELVPRDHAPEKQRVNSTEVS</sequence>
<dbReference type="AlphaFoldDB" id="A0A848IJB3"/>
<evidence type="ECO:0000313" key="1">
    <source>
        <dbReference type="EMBL" id="NMM02428.1"/>
    </source>
</evidence>
<name>A0A848IJB3_9BURK</name>
<keyword evidence="2" id="KW-1185">Reference proteome</keyword>
<comment type="caution">
    <text evidence="1">The sequence shown here is derived from an EMBL/GenBank/DDBJ whole genome shotgun (WGS) entry which is preliminary data.</text>
</comment>
<proteinExistence type="predicted"/>
<accession>A0A848IJB3</accession>
<organism evidence="1 2">
    <name type="scientific">Paraburkholderia polaris</name>
    <dbReference type="NCBI Taxonomy" id="2728848"/>
    <lineage>
        <taxon>Bacteria</taxon>
        <taxon>Pseudomonadati</taxon>
        <taxon>Pseudomonadota</taxon>
        <taxon>Betaproteobacteria</taxon>
        <taxon>Burkholderiales</taxon>
        <taxon>Burkholderiaceae</taxon>
        <taxon>Paraburkholderia</taxon>
    </lineage>
</organism>
<dbReference type="RefSeq" id="WP_169489221.1">
    <property type="nucleotide sequence ID" value="NZ_JABBGJ010000040.1"/>
</dbReference>
<evidence type="ECO:0000313" key="2">
    <source>
        <dbReference type="Proteomes" id="UP000544134"/>
    </source>
</evidence>
<reference evidence="1 2" key="1">
    <citation type="submission" date="2020-04" db="EMBL/GenBank/DDBJ databases">
        <title>Paraburkholderia sp. RP-4-7 isolated from soil.</title>
        <authorList>
            <person name="Dahal R.H."/>
        </authorList>
    </citation>
    <scope>NUCLEOTIDE SEQUENCE [LARGE SCALE GENOMIC DNA]</scope>
    <source>
        <strain evidence="1 2">RP-4-7</strain>
    </source>
</reference>
<gene>
    <name evidence="1" type="ORF">HHL24_31460</name>
</gene>
<protein>
    <submittedName>
        <fullName evidence="1">Uncharacterized protein</fullName>
    </submittedName>
</protein>
<dbReference type="EMBL" id="JABBGJ010000040">
    <property type="protein sequence ID" value="NMM02428.1"/>
    <property type="molecule type" value="Genomic_DNA"/>
</dbReference>
<dbReference type="Proteomes" id="UP000544134">
    <property type="component" value="Unassembled WGS sequence"/>
</dbReference>